<dbReference type="PANTHER" id="PTHR35011">
    <property type="entry name" value="2,3-DIKETO-L-GULONATE TRAP TRANSPORTER SMALL PERMEASE PROTEIN YIAM"/>
    <property type="match status" value="1"/>
</dbReference>
<evidence type="ECO:0000256" key="7">
    <source>
        <dbReference type="ARBA" id="ARBA00023136"/>
    </source>
</evidence>
<evidence type="ECO:0000256" key="1">
    <source>
        <dbReference type="ARBA" id="ARBA00004429"/>
    </source>
</evidence>
<feature type="transmembrane region" description="Helical" evidence="9">
    <location>
        <begin position="85"/>
        <end position="107"/>
    </location>
</feature>
<feature type="transmembrane region" description="Helical" evidence="9">
    <location>
        <begin position="12"/>
        <end position="36"/>
    </location>
</feature>
<keyword evidence="2 9" id="KW-0813">Transport</keyword>
<keyword evidence="5 9" id="KW-0812">Transmembrane</keyword>
<name>A0A0A2XS65_9PAST</name>
<feature type="transmembrane region" description="Helical" evidence="9">
    <location>
        <begin position="48"/>
        <end position="64"/>
    </location>
</feature>
<reference evidence="11 12" key="1">
    <citation type="submission" date="2014-08" db="EMBL/GenBank/DDBJ databases">
        <title>Chaperone-usher fimbriae in a diverse selection of Gallibacterium genomes.</title>
        <authorList>
            <person name="Kudirkiene E."/>
            <person name="Bager R.J."/>
            <person name="Johnson T.J."/>
            <person name="Bojesen A.M."/>
        </authorList>
    </citation>
    <scope>NUCLEOTIDE SEQUENCE [LARGE SCALE GENOMIC DNA]</scope>
    <source>
        <strain evidence="11 12">CCM5976</strain>
    </source>
</reference>
<evidence type="ECO:0000313" key="11">
    <source>
        <dbReference type="EMBL" id="KGQ33540.1"/>
    </source>
</evidence>
<evidence type="ECO:0000256" key="6">
    <source>
        <dbReference type="ARBA" id="ARBA00022989"/>
    </source>
</evidence>
<dbReference type="InterPro" id="IPR007387">
    <property type="entry name" value="TRAP_DctQ"/>
</dbReference>
<evidence type="ECO:0000259" key="10">
    <source>
        <dbReference type="Pfam" id="PF04290"/>
    </source>
</evidence>
<sequence>MHKIIDFIAKLELVISACFLSIFVVTTFIQVISRYFHISVIWTEELSVNAFIWSMLLGAAVMTRKKRHFSFSFLKNKIESEKYKCVLSLIQNGIILCFSIVCLIYSAEITSSFWNSKWVTIPAFRQGYVWLILPITFSSIILFLLEDCFEQMSLLIRKKQ</sequence>
<feature type="domain" description="Tripartite ATP-independent periplasmic transporters DctQ component" evidence="10">
    <location>
        <begin position="24"/>
        <end position="152"/>
    </location>
</feature>
<comment type="function">
    <text evidence="9">Part of the tripartite ATP-independent periplasmic (TRAP) transport system.</text>
</comment>
<gene>
    <name evidence="11" type="ORF">P375_02865</name>
</gene>
<evidence type="ECO:0000256" key="9">
    <source>
        <dbReference type="RuleBase" id="RU369079"/>
    </source>
</evidence>
<keyword evidence="12" id="KW-1185">Reference proteome</keyword>
<comment type="caution">
    <text evidence="11">The sequence shown here is derived from an EMBL/GenBank/DDBJ whole genome shotgun (WGS) entry which is preliminary data.</text>
</comment>
<dbReference type="AlphaFoldDB" id="A0A0A2XS65"/>
<evidence type="ECO:0000256" key="8">
    <source>
        <dbReference type="ARBA" id="ARBA00038436"/>
    </source>
</evidence>
<evidence type="ECO:0000256" key="4">
    <source>
        <dbReference type="ARBA" id="ARBA00022519"/>
    </source>
</evidence>
<dbReference type="PANTHER" id="PTHR35011:SF2">
    <property type="entry name" value="2,3-DIKETO-L-GULONATE TRAP TRANSPORTER SMALL PERMEASE PROTEIN YIAM"/>
    <property type="match status" value="1"/>
</dbReference>
<evidence type="ECO:0000313" key="12">
    <source>
        <dbReference type="Proteomes" id="UP000030418"/>
    </source>
</evidence>
<dbReference type="Pfam" id="PF04290">
    <property type="entry name" value="DctQ"/>
    <property type="match status" value="1"/>
</dbReference>
<dbReference type="Proteomes" id="UP000030418">
    <property type="component" value="Unassembled WGS sequence"/>
</dbReference>
<comment type="similarity">
    <text evidence="8 9">Belongs to the TRAP transporter small permease family.</text>
</comment>
<dbReference type="GO" id="GO:0005886">
    <property type="term" value="C:plasma membrane"/>
    <property type="evidence" value="ECO:0007669"/>
    <property type="project" value="UniProtKB-SubCell"/>
</dbReference>
<evidence type="ECO:0000256" key="2">
    <source>
        <dbReference type="ARBA" id="ARBA00022448"/>
    </source>
</evidence>
<feature type="transmembrane region" description="Helical" evidence="9">
    <location>
        <begin position="127"/>
        <end position="149"/>
    </location>
</feature>
<protein>
    <recommendedName>
        <fullName evidence="9">TRAP transporter small permease protein</fullName>
    </recommendedName>
</protein>
<proteinExistence type="inferred from homology"/>
<evidence type="ECO:0000256" key="3">
    <source>
        <dbReference type="ARBA" id="ARBA00022475"/>
    </source>
</evidence>
<comment type="subunit">
    <text evidence="9">The complex comprises the extracytoplasmic solute receptor protein and the two transmembrane proteins.</text>
</comment>
<keyword evidence="6 9" id="KW-1133">Transmembrane helix</keyword>
<keyword evidence="4 9" id="KW-0997">Cell inner membrane</keyword>
<dbReference type="InterPro" id="IPR055348">
    <property type="entry name" value="DctQ"/>
</dbReference>
<comment type="subcellular location">
    <subcellularLocation>
        <location evidence="1 9">Cell inner membrane</location>
        <topology evidence="1 9">Multi-pass membrane protein</topology>
    </subcellularLocation>
</comment>
<organism evidence="11 12">
    <name type="scientific">Gallibacterium genomosp. 2</name>
    <dbReference type="NCBI Taxonomy" id="155517"/>
    <lineage>
        <taxon>Bacteria</taxon>
        <taxon>Pseudomonadati</taxon>
        <taxon>Pseudomonadota</taxon>
        <taxon>Gammaproteobacteria</taxon>
        <taxon>Pasteurellales</taxon>
        <taxon>Pasteurellaceae</taxon>
        <taxon>Gallibacterium</taxon>
    </lineage>
</organism>
<dbReference type="RefSeq" id="WP_039134105.1">
    <property type="nucleotide sequence ID" value="NZ_JPXY01000014.1"/>
</dbReference>
<accession>A0A0A2XS65</accession>
<keyword evidence="3" id="KW-1003">Cell membrane</keyword>
<evidence type="ECO:0000256" key="5">
    <source>
        <dbReference type="ARBA" id="ARBA00022692"/>
    </source>
</evidence>
<dbReference type="GO" id="GO:0015740">
    <property type="term" value="P:C4-dicarboxylate transport"/>
    <property type="evidence" value="ECO:0007669"/>
    <property type="project" value="TreeGrafter"/>
</dbReference>
<dbReference type="EMBL" id="JPXY01000014">
    <property type="protein sequence ID" value="KGQ33540.1"/>
    <property type="molecule type" value="Genomic_DNA"/>
</dbReference>
<keyword evidence="7 9" id="KW-0472">Membrane</keyword>
<dbReference type="GO" id="GO:0022857">
    <property type="term" value="F:transmembrane transporter activity"/>
    <property type="evidence" value="ECO:0007669"/>
    <property type="project" value="UniProtKB-UniRule"/>
</dbReference>